<dbReference type="PANTHER" id="PTHR23022:SF134">
    <property type="entry name" value="TRANSPOSABLE ELEMENT TC1 TRANSPOSASE"/>
    <property type="match status" value="1"/>
</dbReference>
<dbReference type="InterPro" id="IPR036397">
    <property type="entry name" value="RNaseH_sf"/>
</dbReference>
<evidence type="ECO:0000259" key="2">
    <source>
        <dbReference type="Pfam" id="PF13358"/>
    </source>
</evidence>
<dbReference type="Pfam" id="PF13358">
    <property type="entry name" value="DDE_3"/>
    <property type="match status" value="1"/>
</dbReference>
<dbReference type="InterPro" id="IPR052338">
    <property type="entry name" value="Transposase_5"/>
</dbReference>
<evidence type="ECO:0000256" key="1">
    <source>
        <dbReference type="SAM" id="MobiDB-lite"/>
    </source>
</evidence>
<feature type="compositionally biased region" description="Polar residues" evidence="1">
    <location>
        <begin position="381"/>
        <end position="391"/>
    </location>
</feature>
<feature type="compositionally biased region" description="Acidic residues" evidence="1">
    <location>
        <begin position="13"/>
        <end position="22"/>
    </location>
</feature>
<feature type="domain" description="Tc1-like transposase DDE" evidence="2">
    <location>
        <begin position="471"/>
        <end position="573"/>
    </location>
</feature>
<feature type="region of interest" description="Disordered" evidence="1">
    <location>
        <begin position="1"/>
        <end position="22"/>
    </location>
</feature>
<dbReference type="PANTHER" id="PTHR23022">
    <property type="entry name" value="TRANSPOSABLE ELEMENT-RELATED"/>
    <property type="match status" value="1"/>
</dbReference>
<proteinExistence type="predicted"/>
<protein>
    <recommendedName>
        <fullName evidence="2">Tc1-like transposase DDE domain-containing protein</fullName>
    </recommendedName>
</protein>
<reference evidence="3" key="1">
    <citation type="submission" date="2020-10" db="EMBL/GenBank/DDBJ databases">
        <authorList>
            <person name="Kikuchi T."/>
        </authorList>
    </citation>
    <scope>NUCLEOTIDE SEQUENCE</scope>
    <source>
        <strain evidence="3">NKZ352</strain>
    </source>
</reference>
<gene>
    <name evidence="3" type="ORF">CAUJ_LOCUS12394</name>
</gene>
<name>A0A8S1HMM1_9PELO</name>
<dbReference type="GO" id="GO:0003676">
    <property type="term" value="F:nucleic acid binding"/>
    <property type="evidence" value="ECO:0007669"/>
    <property type="project" value="InterPro"/>
</dbReference>
<feature type="region of interest" description="Disordered" evidence="1">
    <location>
        <begin position="375"/>
        <end position="402"/>
    </location>
</feature>
<keyword evidence="4" id="KW-1185">Reference proteome</keyword>
<dbReference type="InterPro" id="IPR016024">
    <property type="entry name" value="ARM-type_fold"/>
</dbReference>
<comment type="caution">
    <text evidence="3">The sequence shown here is derived from an EMBL/GenBank/DDBJ whole genome shotgun (WGS) entry which is preliminary data.</text>
</comment>
<dbReference type="InterPro" id="IPR038717">
    <property type="entry name" value="Tc1-like_DDE_dom"/>
</dbReference>
<feature type="compositionally biased region" description="Basic and acidic residues" evidence="1">
    <location>
        <begin position="1536"/>
        <end position="1558"/>
    </location>
</feature>
<organism evidence="3 4">
    <name type="scientific">Caenorhabditis auriculariae</name>
    <dbReference type="NCBI Taxonomy" id="2777116"/>
    <lineage>
        <taxon>Eukaryota</taxon>
        <taxon>Metazoa</taxon>
        <taxon>Ecdysozoa</taxon>
        <taxon>Nematoda</taxon>
        <taxon>Chromadorea</taxon>
        <taxon>Rhabditida</taxon>
        <taxon>Rhabditina</taxon>
        <taxon>Rhabditomorpha</taxon>
        <taxon>Rhabditoidea</taxon>
        <taxon>Rhabditidae</taxon>
        <taxon>Peloderinae</taxon>
        <taxon>Caenorhabditis</taxon>
    </lineage>
</organism>
<accession>A0A8S1HMM1</accession>
<dbReference type="EMBL" id="CAJGYM010000073">
    <property type="protein sequence ID" value="CAD6196480.1"/>
    <property type="molecule type" value="Genomic_DNA"/>
</dbReference>
<evidence type="ECO:0000313" key="4">
    <source>
        <dbReference type="Proteomes" id="UP000835052"/>
    </source>
</evidence>
<feature type="region of interest" description="Disordered" evidence="1">
    <location>
        <begin position="1525"/>
        <end position="1568"/>
    </location>
</feature>
<evidence type="ECO:0000313" key="3">
    <source>
        <dbReference type="EMBL" id="CAD6196480.1"/>
    </source>
</evidence>
<dbReference type="Proteomes" id="UP000835052">
    <property type="component" value="Unassembled WGS sequence"/>
</dbReference>
<dbReference type="Gene3D" id="3.30.420.10">
    <property type="entry name" value="Ribonuclease H-like superfamily/Ribonuclease H"/>
    <property type="match status" value="1"/>
</dbReference>
<dbReference type="SUPFAM" id="SSF48371">
    <property type="entry name" value="ARM repeat"/>
    <property type="match status" value="1"/>
</dbReference>
<sequence length="1568" mass="178968">MDPSEKDSNPVPMEEDAGDDQITFEDISSDEEIEEIFESSKIEQIDKASIHPPSSWKYVADWSTKDFKMSSILDLEIPWDRWIPPRYFEPSKDAELFRACVESFPTPESIGEALEDFIVTIETLLPKLQDCLVLLAPRESLERKCEEEENIEKFRDMLEDFDVVATMQMWTTSCLNDFPENPKLFEIGIKILDIIAPTDFSEKFLDKELLKNFANKAFESESVGIPVLKAFYRFLSTPNQNVRRVFAKLLPDILDSVRKTKDPEDLGTKSVVRFGLDNELRNARVVPRGAILGALGGPPIETTSPPPIGGPKLAKGVPLGISVDGHSGDMGRTFGNKNLTDNDKRAIVVGRQNGLTMMKLAGMFGVTEAGISQFLKRQKAQDGSTNSQRTGRPQPMQDSPPPAIKQEVFLEFAISAIRLDRENDGEVGEGASQLDPSRLEQDSVVRRKQVPPLREYHPKYQLPTVKHGGGSCMGWGAFSGSGIGPLHRVNGIMDKHVYKDILQNQMLPHLRAMGRGSVYQQDNDPKHTSLFVKDWFKSRRVNVMGWPSQSPDLNPIEHLWEELERRCANKKSQELQREAVIRMVNMLNLFAFFVTKMEKLDYYAKNLRSFVSKNVQVYRNWTFGFVNDLASLRDLIHRLIDTMEVVGDDSVCSVEHIFMILDQYNYIESLQVILTTCEAQRVHCGVPLDCIHFLANHPLGLIIFSENVESTQKLIETLGNLQALKPPEETVKHEKAEELRIEFISKLYLFRLFSAVKKHSKTLTAEDLKTNEERKKALERLFAASQHPTLHDSFVFVGSFFARPVFEIVLLAQDPERRITQKAAGLFAFDLTAILMLEWKNDHNAAAQLILEAFVNKNVQCIEKLNDKETQEQFVLGLSKRLHVVDTTGERSRLDAKIPDPRLIIAFRLANTFISSSDWNTCANRLRMLDKADVPIHLDLVLYNTTVLYYRSYDTPDGKSNSEEDMAHFLISAFSYYLRMVQLRIPIDPPTCSKSRPVWPKHSMLSIFVCKAILASWRMTKTTERAEKIQRLIREIVWHVLISRRPKLIQSLLNNLNESRIELDCSYEMMCLLARAAPSTVNPMKSSADEKFKIYQERLKYAGEQLTKALNDSWIDDMISRCALDSTTNIFAMRLSHLSITIGKKIFLNFLKKAARLIFKDGAVKTYEDPEKTGFMRQMYWILEFVENTCPKAVIAQIFEENDEKFWIHSDKIVEAVKKPNHFLVLCTYATFLLRLFEAVPYHVKPSSGRELTLSEQWASEFNEETVEEEEQNAVDQGTFSLEVPPMYPGCVPVAPQPLPKGADPLQKLHFAVIQLWTAVFNIYSAPNLELKREHHSVIDSVLEILSQESSETRKCMLAQALSNVKMEQIIKNLADQGIEKVEMIRNLLEILLGLVDDKEETLRGETLLYTFYAFETPGVVKALNSLKTNLSKISEQHQEESLPKSKSELLAILEEAQRFLARFTGKLQSLGKAFCTIHKNPDHKSLDFWACALAPIPLVLQPEQSEIPNWRQLKDNYQRTPWYRDQSGTISEAKMGQKEKKRLEKAIKNLNREREASPRAPVSRKSE</sequence>